<organism evidence="6 7">
    <name type="scientific">Dactylococcopsis salina (strain PCC 8305)</name>
    <name type="common">Myxobactron salinum</name>
    <dbReference type="NCBI Taxonomy" id="13035"/>
    <lineage>
        <taxon>Bacteria</taxon>
        <taxon>Bacillati</taxon>
        <taxon>Cyanobacteriota</taxon>
        <taxon>Cyanophyceae</taxon>
        <taxon>Nodosilineales</taxon>
        <taxon>Cymatolegaceae</taxon>
        <taxon>Dactylococcopsis</taxon>
    </lineage>
</organism>
<dbReference type="GO" id="GO:0005516">
    <property type="term" value="F:calmodulin binding"/>
    <property type="evidence" value="ECO:0007669"/>
    <property type="project" value="UniProtKB-KW"/>
</dbReference>
<evidence type="ECO:0000256" key="1">
    <source>
        <dbReference type="ARBA" id="ARBA00005131"/>
    </source>
</evidence>
<dbReference type="GO" id="GO:0005977">
    <property type="term" value="P:glycogen metabolic process"/>
    <property type="evidence" value="ECO:0007669"/>
    <property type="project" value="UniProtKB-KW"/>
</dbReference>
<evidence type="ECO:0000256" key="4">
    <source>
        <dbReference type="ARBA" id="ARBA00022860"/>
    </source>
</evidence>
<dbReference type="InterPro" id="IPR012341">
    <property type="entry name" value="6hp_glycosidase-like_sf"/>
</dbReference>
<comment type="similarity">
    <text evidence="2">Belongs to the phosphorylase b kinase regulatory chain family.</text>
</comment>
<keyword evidence="7" id="KW-1185">Reference proteome</keyword>
<dbReference type="PATRIC" id="fig|13035.3.peg.685"/>
<keyword evidence="6" id="KW-0378">Hydrolase</keyword>
<gene>
    <name evidence="6" type="ORF">Dacsa_0608</name>
</gene>
<dbReference type="InterPro" id="IPR011613">
    <property type="entry name" value="GH15-like"/>
</dbReference>
<evidence type="ECO:0000256" key="2">
    <source>
        <dbReference type="ARBA" id="ARBA00007128"/>
    </source>
</evidence>
<dbReference type="InterPro" id="IPR008734">
    <property type="entry name" value="PHK_A/B_su"/>
</dbReference>
<dbReference type="eggNOG" id="COG3387">
    <property type="taxonomic scope" value="Bacteria"/>
</dbReference>
<evidence type="ECO:0000313" key="6">
    <source>
        <dbReference type="EMBL" id="AFZ49382.1"/>
    </source>
</evidence>
<dbReference type="PANTHER" id="PTHR10749">
    <property type="entry name" value="PHOSPHORYLASE B KINASE REGULATORY SUBUNIT"/>
    <property type="match status" value="1"/>
</dbReference>
<keyword evidence="3" id="KW-0119">Carbohydrate metabolism</keyword>
<keyword evidence="3" id="KW-0321">Glycogen metabolism</keyword>
<evidence type="ECO:0000313" key="7">
    <source>
        <dbReference type="Proteomes" id="UP000010482"/>
    </source>
</evidence>
<dbReference type="Pfam" id="PF00723">
    <property type="entry name" value="Glyco_hydro_15"/>
    <property type="match status" value="1"/>
</dbReference>
<dbReference type="AlphaFoldDB" id="K9YS96"/>
<dbReference type="GO" id="GO:0005964">
    <property type="term" value="C:phosphorylase kinase complex"/>
    <property type="evidence" value="ECO:0007669"/>
    <property type="project" value="TreeGrafter"/>
</dbReference>
<dbReference type="PANTHER" id="PTHR10749:SF7">
    <property type="entry name" value="PHOSPHORYLASE B KINASE REGULATORY SUBUNIT ALPHA-RELATED"/>
    <property type="match status" value="1"/>
</dbReference>
<dbReference type="InterPro" id="IPR008928">
    <property type="entry name" value="6-hairpin_glycosidase_sf"/>
</dbReference>
<dbReference type="EMBL" id="CP003944">
    <property type="protein sequence ID" value="AFZ49382.1"/>
    <property type="molecule type" value="Genomic_DNA"/>
</dbReference>
<keyword evidence="4" id="KW-0112">Calmodulin-binding</keyword>
<evidence type="ECO:0000256" key="3">
    <source>
        <dbReference type="ARBA" id="ARBA00022600"/>
    </source>
</evidence>
<accession>K9YS96</accession>
<protein>
    <submittedName>
        <fullName evidence="6">Glycosyl hydrolases family 15</fullName>
    </submittedName>
</protein>
<dbReference type="Proteomes" id="UP000010482">
    <property type="component" value="Chromosome"/>
</dbReference>
<feature type="domain" description="GH15-like" evidence="5">
    <location>
        <begin position="41"/>
        <end position="217"/>
    </location>
</feature>
<comment type="pathway">
    <text evidence="1">Glycan biosynthesis; glycogen metabolism.</text>
</comment>
<name>K9YS96_DACS8</name>
<reference evidence="6" key="1">
    <citation type="submission" date="2012-04" db="EMBL/GenBank/DDBJ databases">
        <title>Finished genome of Dactylococcopsis salina PCC 8305.</title>
        <authorList>
            <consortium name="US DOE Joint Genome Institute"/>
            <person name="Gugger M."/>
            <person name="Coursin T."/>
            <person name="Rippka R."/>
            <person name="Tandeau De Marsac N."/>
            <person name="Huntemann M."/>
            <person name="Wei C.-L."/>
            <person name="Han J."/>
            <person name="Detter J.C."/>
            <person name="Han C."/>
            <person name="Tapia R."/>
            <person name="Daligault H."/>
            <person name="Chen A."/>
            <person name="Krypides N."/>
            <person name="Mavromatis K."/>
            <person name="Markowitz V."/>
            <person name="Szeto E."/>
            <person name="Ivanova N."/>
            <person name="Ovchinnikova G."/>
            <person name="Pagani I."/>
            <person name="Pati A."/>
            <person name="Goodwin L."/>
            <person name="Peters L."/>
            <person name="Pitluck S."/>
            <person name="Woyke T."/>
            <person name="Kerfeld C."/>
        </authorList>
    </citation>
    <scope>NUCLEOTIDE SEQUENCE [LARGE SCALE GENOMIC DNA]</scope>
    <source>
        <strain evidence="6">PCC 8305</strain>
    </source>
</reference>
<proteinExistence type="inferred from homology"/>
<dbReference type="OrthoDB" id="6091662at2"/>
<dbReference type="GO" id="GO:0016787">
    <property type="term" value="F:hydrolase activity"/>
    <property type="evidence" value="ECO:0007669"/>
    <property type="project" value="UniProtKB-KW"/>
</dbReference>
<dbReference type="KEGG" id="dsl:Dacsa_0608"/>
<dbReference type="STRING" id="13035.Dacsa_0608"/>
<dbReference type="RefSeq" id="WP_015228394.1">
    <property type="nucleotide sequence ID" value="NC_019780.1"/>
</dbReference>
<dbReference type="Gene3D" id="1.50.10.10">
    <property type="match status" value="1"/>
</dbReference>
<evidence type="ECO:0000259" key="5">
    <source>
        <dbReference type="Pfam" id="PF00723"/>
    </source>
</evidence>
<dbReference type="SUPFAM" id="SSF48208">
    <property type="entry name" value="Six-hairpin glycosidases"/>
    <property type="match status" value="1"/>
</dbReference>
<sequence length="437" mass="50669">MLLIQNEQLLNFLKRNYSKSDLQEIFAFLQKQNTLKFSTLKNGLFPAAMLDENTEYTGYSNVWVRDNVHVAHAHYVWGKTDIATKNAQTLMRYFTKHRSRFEAIIQQPSLAKNVMNRPHIRFNGNTLEENSEDWPHAQNDALGYFLWFYCLLAREGLIKVSESDVETLALFPLYFRAIEFWQDEDSGHWEETRKISASSIGCVIAGLKALKQLNFNADFVAHCCQYNGIVITPRLLEELIQQGNAALNRILPAECIQDDPKKKREYDGALLFLIYPLNVVSKTMRETLLDRVLENLEGNYGIKRYLGDSFWFPNYKSILSQKERTADFSNEIEKRDAFLQPGEEAQWCIFDPIISAIFGQKYQENPRSNNLQQQTHYLNRSLGQITGKDSEFGAYKCPELYHREGEKYVPSDATPLLWTQANLMIALKFMSTVCWVE</sequence>
<dbReference type="HOGENOM" id="CLU_045369_0_0_3"/>